<dbReference type="AlphaFoldDB" id="A0A2A2EKT5"/>
<evidence type="ECO:0000256" key="1">
    <source>
        <dbReference type="SAM" id="MobiDB-lite"/>
    </source>
</evidence>
<evidence type="ECO:0000313" key="3">
    <source>
        <dbReference type="EMBL" id="PAU69602.1"/>
    </source>
</evidence>
<gene>
    <name evidence="3" type="ORF">B1400_0686</name>
</gene>
<protein>
    <submittedName>
        <fullName evidence="3">FMN-binding protein</fullName>
    </submittedName>
</protein>
<proteinExistence type="predicted"/>
<evidence type="ECO:0000313" key="4">
    <source>
        <dbReference type="Proteomes" id="UP000217986"/>
    </source>
</evidence>
<feature type="region of interest" description="Disordered" evidence="1">
    <location>
        <begin position="24"/>
        <end position="59"/>
    </location>
</feature>
<dbReference type="EMBL" id="MVOG01000009">
    <property type="protein sequence ID" value="PAU69602.1"/>
    <property type="molecule type" value="Genomic_DNA"/>
</dbReference>
<dbReference type="Proteomes" id="UP000217986">
    <property type="component" value="Unassembled WGS sequence"/>
</dbReference>
<dbReference type="GO" id="GO:0010181">
    <property type="term" value="F:FMN binding"/>
    <property type="evidence" value="ECO:0007669"/>
    <property type="project" value="InterPro"/>
</dbReference>
<dbReference type="PROSITE" id="PS51257">
    <property type="entry name" value="PROKAR_LIPOPROTEIN"/>
    <property type="match status" value="1"/>
</dbReference>
<organism evidence="3 4">
    <name type="scientific">Bifidobacterium italicum</name>
    <dbReference type="NCBI Taxonomy" id="1960968"/>
    <lineage>
        <taxon>Bacteria</taxon>
        <taxon>Bacillati</taxon>
        <taxon>Actinomycetota</taxon>
        <taxon>Actinomycetes</taxon>
        <taxon>Bifidobacteriales</taxon>
        <taxon>Bifidobacteriaceae</taxon>
        <taxon>Bifidobacterium</taxon>
    </lineage>
</organism>
<evidence type="ECO:0000259" key="2">
    <source>
        <dbReference type="Pfam" id="PF04205"/>
    </source>
</evidence>
<comment type="caution">
    <text evidence="3">The sequence shown here is derived from an EMBL/GenBank/DDBJ whole genome shotgun (WGS) entry which is preliminary data.</text>
</comment>
<dbReference type="GO" id="GO:0016020">
    <property type="term" value="C:membrane"/>
    <property type="evidence" value="ECO:0007669"/>
    <property type="project" value="InterPro"/>
</dbReference>
<accession>A0A2A2EKT5</accession>
<reference evidence="3 4" key="1">
    <citation type="journal article" date="2017" name="ISME J.">
        <title>Unveiling bifidobacterial biogeography across the mammalian branch of the tree of life.</title>
        <authorList>
            <person name="Milani C."/>
            <person name="Mangifesta M."/>
            <person name="Mancabelli L."/>
            <person name="Lugli G.A."/>
            <person name="James K."/>
            <person name="Duranti S."/>
            <person name="Turroni F."/>
            <person name="Ferrario C."/>
            <person name="Ossiprandi M.C."/>
            <person name="van Sinderen D."/>
            <person name="Ventura M."/>
        </authorList>
    </citation>
    <scope>NUCLEOTIDE SEQUENCE [LARGE SCALE GENOMIC DNA]</scope>
    <source>
        <strain evidence="3 4">70</strain>
    </source>
</reference>
<dbReference type="InterPro" id="IPR007329">
    <property type="entry name" value="FMN-bd"/>
</dbReference>
<name>A0A2A2EKT5_9BIFI</name>
<keyword evidence="4" id="KW-1185">Reference proteome</keyword>
<dbReference type="OrthoDB" id="3231971at2"/>
<sequence>MKTSKQLMALTALSAPGLMMLSGCGEPSARPMDDEFAGDSGETMSDSVGKSCCDDKESDADDIAADPAAAYADGDYAAIGQCGPVGEDTIDVYVGVRDGLVHDVRVVGHPFTSISRGHQEAFAKEVPGVVTGKPIKDLKADKIAGASWTSDAFNAALDEVGRQAPQQH</sequence>
<dbReference type="RefSeq" id="WP_095613065.1">
    <property type="nucleotide sequence ID" value="NZ_MVOG01000009.1"/>
</dbReference>
<feature type="domain" description="FMN-binding" evidence="2">
    <location>
        <begin position="88"/>
        <end position="158"/>
    </location>
</feature>
<dbReference type="Pfam" id="PF04205">
    <property type="entry name" value="FMN_bind"/>
    <property type="match status" value="1"/>
</dbReference>